<evidence type="ECO:0000313" key="9">
    <source>
        <dbReference type="Proteomes" id="UP000008881"/>
    </source>
</evidence>
<dbReference type="HOGENOM" id="CLU_103712_0_0_6"/>
<dbReference type="EC" id="2.4.2.52" evidence="3"/>
<dbReference type="GO" id="GO:0051191">
    <property type="term" value="P:prosthetic group biosynthetic process"/>
    <property type="evidence" value="ECO:0007669"/>
    <property type="project" value="TreeGrafter"/>
</dbReference>
<evidence type="ECO:0000256" key="3">
    <source>
        <dbReference type="ARBA" id="ARBA00012074"/>
    </source>
</evidence>
<name>A0A0H3FKH5_KLEAK</name>
<evidence type="ECO:0000256" key="4">
    <source>
        <dbReference type="ARBA" id="ARBA00020625"/>
    </source>
</evidence>
<dbReference type="GO" id="GO:0046917">
    <property type="term" value="F:triphosphoribosyl-dephospho-CoA synthase activity"/>
    <property type="evidence" value="ECO:0007669"/>
    <property type="project" value="UniProtKB-EC"/>
</dbReference>
<dbReference type="AlphaFoldDB" id="A0A0H3FKH5"/>
<evidence type="ECO:0000256" key="6">
    <source>
        <dbReference type="ARBA" id="ARBA00022741"/>
    </source>
</evidence>
<comment type="catalytic activity">
    <reaction evidence="1">
        <text>3'-dephospho-CoA + ATP = 2'-(5''-triphospho-alpha-D-ribosyl)-3'-dephospho-CoA + adenine</text>
        <dbReference type="Rhea" id="RHEA:15117"/>
        <dbReference type="ChEBI" id="CHEBI:16708"/>
        <dbReference type="ChEBI" id="CHEBI:30616"/>
        <dbReference type="ChEBI" id="CHEBI:57328"/>
        <dbReference type="ChEBI" id="CHEBI:61378"/>
        <dbReference type="EC" id="2.4.2.52"/>
    </reaction>
</comment>
<dbReference type="KEGG" id="eae:EAE_04540"/>
<dbReference type="EMBL" id="CP002824">
    <property type="protein sequence ID" value="AEG95837.1"/>
    <property type="molecule type" value="Genomic_DNA"/>
</dbReference>
<dbReference type="GO" id="GO:0005524">
    <property type="term" value="F:ATP binding"/>
    <property type="evidence" value="ECO:0007669"/>
    <property type="project" value="UniProtKB-KW"/>
</dbReference>
<dbReference type="RefSeq" id="WP_015703615.1">
    <property type="nucleotide sequence ID" value="NC_015663.1"/>
</dbReference>
<reference evidence="8 9" key="1">
    <citation type="journal article" date="2012" name="J. Bacteriol.">
        <title>Complete genome sequence of Enterobacter aerogenes KCTC 2190.</title>
        <authorList>
            <person name="Shin S.H."/>
            <person name="Kim S."/>
            <person name="Kim J.Y."/>
            <person name="Lee S."/>
            <person name="Um Y."/>
            <person name="Oh M.K."/>
            <person name="Kim Y.R."/>
            <person name="Lee J."/>
            <person name="Yang K.S."/>
        </authorList>
    </citation>
    <scope>NUCLEOTIDE SEQUENCE [LARGE SCALE GENOMIC DNA]</scope>
    <source>
        <strain evidence="8 9">KCTC 2190</strain>
    </source>
</reference>
<comment type="similarity">
    <text evidence="2">Belongs to the CitG/MdcB family.</text>
</comment>
<dbReference type="GeneID" id="93314036"/>
<dbReference type="PANTHER" id="PTHR30201:SF2">
    <property type="entry name" value="2-(5''-TRIPHOSPHORIBOSYL)-3'-DEPHOSPHOCOENZYME-A SYNTHASE"/>
    <property type="match status" value="1"/>
</dbReference>
<keyword evidence="5" id="KW-0808">Transferase</keyword>
<organism evidence="8 9">
    <name type="scientific">Klebsiella aerogenes (strain ATCC 13048 / DSM 30053 / CCUG 1429 / JCM 1235 / KCTC 2190 / NBRC 13534 / NCIMB 10102 / NCTC 10006 / CDC 819-56)</name>
    <name type="common">Enterobacter aerogenes</name>
    <dbReference type="NCBI Taxonomy" id="1028307"/>
    <lineage>
        <taxon>Bacteria</taxon>
        <taxon>Pseudomonadati</taxon>
        <taxon>Pseudomonadota</taxon>
        <taxon>Gammaproteobacteria</taxon>
        <taxon>Enterobacterales</taxon>
        <taxon>Enterobacteriaceae</taxon>
        <taxon>Klebsiella/Raoultella group</taxon>
        <taxon>Klebsiella</taxon>
    </lineage>
</organism>
<proteinExistence type="inferred from homology"/>
<evidence type="ECO:0000256" key="5">
    <source>
        <dbReference type="ARBA" id="ARBA00022679"/>
    </source>
</evidence>
<evidence type="ECO:0000256" key="7">
    <source>
        <dbReference type="ARBA" id="ARBA00022840"/>
    </source>
</evidence>
<keyword evidence="6" id="KW-0547">Nucleotide-binding</keyword>
<dbReference type="Proteomes" id="UP000008881">
    <property type="component" value="Chromosome"/>
</dbReference>
<dbReference type="PATRIC" id="fig|1028307.3.peg.908"/>
<gene>
    <name evidence="8" type="ordered locus">EAE_04540</name>
</gene>
<dbReference type="eggNOG" id="COG1767">
    <property type="taxonomic scope" value="Bacteria"/>
</dbReference>
<dbReference type="OrthoDB" id="6579243at2"/>
<accession>A0A0H3FKH5</accession>
<evidence type="ECO:0000256" key="1">
    <source>
        <dbReference type="ARBA" id="ARBA00001210"/>
    </source>
</evidence>
<sequence length="232" mass="25492">MNETVALHPGSRSSAKEGVIDDTLASLEELEQLHPALNLLAHPPVVRGSHDFFVCCYDAGVQHAQTGKAETVAALLGSLTHERQRSGLLCAAAGHLDALRQPLTHNRLCDLAGQMCASVAQADSESRSGFYSVRSISLPVYRRLLRDNHSHSVCLQQSLLHLLAWKSESPWARQQAQRLLWQGGVLGERGEFALLTLDDELRERQICWPSLRSLLAVTGFLARFPAGPLFVD</sequence>
<keyword evidence="7" id="KW-0067">ATP-binding</keyword>
<keyword evidence="9" id="KW-1185">Reference proteome</keyword>
<evidence type="ECO:0000256" key="2">
    <source>
        <dbReference type="ARBA" id="ARBA00006812"/>
    </source>
</evidence>
<evidence type="ECO:0000313" key="8">
    <source>
        <dbReference type="EMBL" id="AEG95837.1"/>
    </source>
</evidence>
<protein>
    <recommendedName>
        <fullName evidence="4">2-(5''-triphosphoribosyl)-3'-dephosphocoenzyme-A synthase</fullName>
        <ecNumber evidence="3">2.4.2.52</ecNumber>
    </recommendedName>
</protein>
<dbReference type="InterPro" id="IPR002736">
    <property type="entry name" value="CitG"/>
</dbReference>
<dbReference type="PANTHER" id="PTHR30201">
    <property type="entry name" value="TRIPHOSPHORIBOSYL-DEPHOSPHO-COA SYNTHASE"/>
    <property type="match status" value="1"/>
</dbReference>